<evidence type="ECO:0000259" key="2">
    <source>
        <dbReference type="PROSITE" id="PS50053"/>
    </source>
</evidence>
<dbReference type="eggNOG" id="KOG4248">
    <property type="taxonomic scope" value="Eukaryota"/>
</dbReference>
<dbReference type="InterPro" id="IPR029071">
    <property type="entry name" value="Ubiquitin-like_domsf"/>
</dbReference>
<dbReference type="CTD" id="6751146"/>
<dbReference type="Proteomes" id="UP000009022">
    <property type="component" value="Unassembled WGS sequence"/>
</dbReference>
<dbReference type="Gene3D" id="3.10.20.90">
    <property type="entry name" value="Phosphatidylinositol 3-kinase Catalytic Subunit, Chain A, domain 1"/>
    <property type="match status" value="1"/>
</dbReference>
<dbReference type="Pfam" id="PF00240">
    <property type="entry name" value="ubiquitin"/>
    <property type="match status" value="1"/>
</dbReference>
<feature type="compositionally biased region" description="Polar residues" evidence="1">
    <location>
        <begin position="76"/>
        <end position="91"/>
    </location>
</feature>
<dbReference type="GeneID" id="6751146"/>
<dbReference type="OrthoDB" id="1885901at2759"/>
<reference evidence="3 4" key="1">
    <citation type="journal article" date="2008" name="Nature">
        <title>The Trichoplax genome and the nature of placozoans.</title>
        <authorList>
            <person name="Srivastava M."/>
            <person name="Begovic E."/>
            <person name="Chapman J."/>
            <person name="Putnam N.H."/>
            <person name="Hellsten U."/>
            <person name="Kawashima T."/>
            <person name="Kuo A."/>
            <person name="Mitros T."/>
            <person name="Salamov A."/>
            <person name="Carpenter M.L."/>
            <person name="Signorovitch A.Y."/>
            <person name="Moreno M.A."/>
            <person name="Kamm K."/>
            <person name="Grimwood J."/>
            <person name="Schmutz J."/>
            <person name="Shapiro H."/>
            <person name="Grigoriev I.V."/>
            <person name="Buss L.W."/>
            <person name="Schierwater B."/>
            <person name="Dellaporta S.L."/>
            <person name="Rokhsar D.S."/>
        </authorList>
    </citation>
    <scope>NUCLEOTIDE SEQUENCE [LARGE SCALE GENOMIC DNA]</scope>
    <source>
        <strain evidence="3 4">Grell-BS-1999</strain>
    </source>
</reference>
<accession>B3RNY8</accession>
<organism evidence="3 4">
    <name type="scientific">Trichoplax adhaerens</name>
    <name type="common">Trichoplax reptans</name>
    <dbReference type="NCBI Taxonomy" id="10228"/>
    <lineage>
        <taxon>Eukaryota</taxon>
        <taxon>Metazoa</taxon>
        <taxon>Placozoa</taxon>
        <taxon>Uniplacotomia</taxon>
        <taxon>Trichoplacea</taxon>
        <taxon>Trichoplacidae</taxon>
        <taxon>Trichoplax</taxon>
    </lineage>
</organism>
<dbReference type="HOGENOM" id="CLU_1919739_0_0_1"/>
<dbReference type="STRING" id="10228.B3RNY8"/>
<dbReference type="PANTHER" id="PTHR15204">
    <property type="entry name" value="LARGE PROLINE-RICH PROTEIN BAG6"/>
    <property type="match status" value="1"/>
</dbReference>
<feature type="region of interest" description="Disordered" evidence="1">
    <location>
        <begin position="68"/>
        <end position="91"/>
    </location>
</feature>
<dbReference type="SUPFAM" id="SSF54236">
    <property type="entry name" value="Ubiquitin-like"/>
    <property type="match status" value="1"/>
</dbReference>
<dbReference type="InParanoid" id="B3RNY8"/>
<dbReference type="OMA" id="YNARAID"/>
<name>B3RNY8_TRIAD</name>
<dbReference type="InterPro" id="IPR000626">
    <property type="entry name" value="Ubiquitin-like_dom"/>
</dbReference>
<protein>
    <recommendedName>
        <fullName evidence="2">Ubiquitin-like domain-containing protein</fullName>
    </recommendedName>
</protein>
<sequence>MKITIKTLDQKTREVDVTPEDTVSDLKLLLEKSTNIPAERQRLIYNARAIDDDRSLREFDGCTLHLVEKPKKRTSDSNTAKEGSKAATTSQISTVLDLEKRAESVQEHYNAAFKLLDSQFPIPVVRLDLLQS</sequence>
<dbReference type="AlphaFoldDB" id="B3RNY8"/>
<dbReference type="SMART" id="SM00213">
    <property type="entry name" value="UBQ"/>
    <property type="match status" value="1"/>
</dbReference>
<dbReference type="PANTHER" id="PTHR15204:SF0">
    <property type="entry name" value="LARGE PROLINE-RICH PROTEIN BAG6"/>
    <property type="match status" value="1"/>
</dbReference>
<dbReference type="FunFam" id="3.10.20.90:FF:000447">
    <property type="entry name" value="Large proline-rich protein bag6-A"/>
    <property type="match status" value="1"/>
</dbReference>
<gene>
    <name evidence="3" type="ORF">TRIADDRAFT_53340</name>
</gene>
<dbReference type="CDD" id="cd17039">
    <property type="entry name" value="Ubl_ubiquitin_like"/>
    <property type="match status" value="1"/>
</dbReference>
<dbReference type="KEGG" id="tad:TRIADDRAFT_53340"/>
<feature type="domain" description="Ubiquitin-like" evidence="2">
    <location>
        <begin position="1"/>
        <end position="60"/>
    </location>
</feature>
<dbReference type="RefSeq" id="XP_002109931.1">
    <property type="nucleotide sequence ID" value="XM_002109895.1"/>
</dbReference>
<dbReference type="PhylomeDB" id="B3RNY8"/>
<proteinExistence type="predicted"/>
<evidence type="ECO:0000256" key="1">
    <source>
        <dbReference type="SAM" id="MobiDB-lite"/>
    </source>
</evidence>
<keyword evidence="4" id="KW-1185">Reference proteome</keyword>
<evidence type="ECO:0000313" key="4">
    <source>
        <dbReference type="Proteomes" id="UP000009022"/>
    </source>
</evidence>
<dbReference type="EMBL" id="DS985242">
    <property type="protein sequence ID" value="EDV28097.1"/>
    <property type="molecule type" value="Genomic_DNA"/>
</dbReference>
<dbReference type="PROSITE" id="PS50053">
    <property type="entry name" value="UBIQUITIN_2"/>
    <property type="match status" value="1"/>
</dbReference>
<evidence type="ECO:0000313" key="3">
    <source>
        <dbReference type="EMBL" id="EDV28097.1"/>
    </source>
</evidence>